<evidence type="ECO:0000313" key="2">
    <source>
        <dbReference type="EMBL" id="KAJ1158065.1"/>
    </source>
</evidence>
<dbReference type="AlphaFoldDB" id="A0AAV7S2T6"/>
<feature type="compositionally biased region" description="Low complexity" evidence="1">
    <location>
        <begin position="1"/>
        <end position="11"/>
    </location>
</feature>
<feature type="compositionally biased region" description="Polar residues" evidence="1">
    <location>
        <begin position="92"/>
        <end position="105"/>
    </location>
</feature>
<dbReference type="EMBL" id="JANPWB010000009">
    <property type="protein sequence ID" value="KAJ1158065.1"/>
    <property type="molecule type" value="Genomic_DNA"/>
</dbReference>
<keyword evidence="3" id="KW-1185">Reference proteome</keyword>
<organism evidence="2 3">
    <name type="scientific">Pleurodeles waltl</name>
    <name type="common">Iberian ribbed newt</name>
    <dbReference type="NCBI Taxonomy" id="8319"/>
    <lineage>
        <taxon>Eukaryota</taxon>
        <taxon>Metazoa</taxon>
        <taxon>Chordata</taxon>
        <taxon>Craniata</taxon>
        <taxon>Vertebrata</taxon>
        <taxon>Euteleostomi</taxon>
        <taxon>Amphibia</taxon>
        <taxon>Batrachia</taxon>
        <taxon>Caudata</taxon>
        <taxon>Salamandroidea</taxon>
        <taxon>Salamandridae</taxon>
        <taxon>Pleurodelinae</taxon>
        <taxon>Pleurodeles</taxon>
    </lineage>
</organism>
<reference evidence="2" key="1">
    <citation type="journal article" date="2022" name="bioRxiv">
        <title>Sequencing and chromosome-scale assembly of the giantPleurodeles waltlgenome.</title>
        <authorList>
            <person name="Brown T."/>
            <person name="Elewa A."/>
            <person name="Iarovenko S."/>
            <person name="Subramanian E."/>
            <person name="Araus A.J."/>
            <person name="Petzold A."/>
            <person name="Susuki M."/>
            <person name="Suzuki K.-i.T."/>
            <person name="Hayashi T."/>
            <person name="Toyoda A."/>
            <person name="Oliveira C."/>
            <person name="Osipova E."/>
            <person name="Leigh N.D."/>
            <person name="Simon A."/>
            <person name="Yun M.H."/>
        </authorList>
    </citation>
    <scope>NUCLEOTIDE SEQUENCE</scope>
    <source>
        <strain evidence="2">20211129_DDA</strain>
        <tissue evidence="2">Liver</tissue>
    </source>
</reference>
<feature type="region of interest" description="Disordered" evidence="1">
    <location>
        <begin position="1"/>
        <end position="115"/>
    </location>
</feature>
<gene>
    <name evidence="2" type="ORF">NDU88_010760</name>
</gene>
<evidence type="ECO:0000256" key="1">
    <source>
        <dbReference type="SAM" id="MobiDB-lite"/>
    </source>
</evidence>
<sequence length="115" mass="12034">MATDIGGLPVSSSPPAPVSGCCPGPRRRRRQDPKRRRERVGSPPPISSSPPVIEDPRTLGTPGPRGTVCKRKGTSPNGDAGLREEGGPRGQRVSQDTSAEVSTSEEVGIPAEVEE</sequence>
<evidence type="ECO:0000313" key="3">
    <source>
        <dbReference type="Proteomes" id="UP001066276"/>
    </source>
</evidence>
<name>A0AAV7S2T6_PLEWA</name>
<accession>A0AAV7S2T6</accession>
<protein>
    <submittedName>
        <fullName evidence="2">Uncharacterized protein</fullName>
    </submittedName>
</protein>
<feature type="compositionally biased region" description="Basic residues" evidence="1">
    <location>
        <begin position="25"/>
        <end position="38"/>
    </location>
</feature>
<comment type="caution">
    <text evidence="2">The sequence shown here is derived from an EMBL/GenBank/DDBJ whole genome shotgun (WGS) entry which is preliminary data.</text>
</comment>
<dbReference type="Proteomes" id="UP001066276">
    <property type="component" value="Chromosome 5"/>
</dbReference>
<proteinExistence type="predicted"/>